<proteinExistence type="predicted"/>
<organism evidence="1 2">
    <name type="scientific">Echinicola pacifica</name>
    <dbReference type="NCBI Taxonomy" id="346377"/>
    <lineage>
        <taxon>Bacteria</taxon>
        <taxon>Pseudomonadati</taxon>
        <taxon>Bacteroidota</taxon>
        <taxon>Cytophagia</taxon>
        <taxon>Cytophagales</taxon>
        <taxon>Cyclobacteriaceae</taxon>
        <taxon>Echinicola</taxon>
    </lineage>
</organism>
<dbReference type="AlphaFoldDB" id="A0A918ULK0"/>
<reference evidence="1" key="1">
    <citation type="journal article" date="2014" name="Int. J. Syst. Evol. Microbiol.">
        <title>Complete genome sequence of Corynebacterium casei LMG S-19264T (=DSM 44701T), isolated from a smear-ripened cheese.</title>
        <authorList>
            <consortium name="US DOE Joint Genome Institute (JGI-PGF)"/>
            <person name="Walter F."/>
            <person name="Albersmeier A."/>
            <person name="Kalinowski J."/>
            <person name="Ruckert C."/>
        </authorList>
    </citation>
    <scope>NUCLEOTIDE SEQUENCE</scope>
    <source>
        <strain evidence="1">KCTC 12368</strain>
    </source>
</reference>
<comment type="caution">
    <text evidence="1">The sequence shown here is derived from an EMBL/GenBank/DDBJ whole genome shotgun (WGS) entry which is preliminary data.</text>
</comment>
<gene>
    <name evidence="1" type="ORF">GCM10007049_09870</name>
</gene>
<dbReference type="Proteomes" id="UP000619457">
    <property type="component" value="Unassembled WGS sequence"/>
</dbReference>
<evidence type="ECO:0000313" key="2">
    <source>
        <dbReference type="Proteomes" id="UP000619457"/>
    </source>
</evidence>
<keyword evidence="2" id="KW-1185">Reference proteome</keyword>
<reference evidence="1" key="2">
    <citation type="submission" date="2020-09" db="EMBL/GenBank/DDBJ databases">
        <authorList>
            <person name="Sun Q."/>
            <person name="Kim S."/>
        </authorList>
    </citation>
    <scope>NUCLEOTIDE SEQUENCE</scope>
    <source>
        <strain evidence="1">KCTC 12368</strain>
    </source>
</reference>
<protein>
    <submittedName>
        <fullName evidence="1">Uncharacterized protein</fullName>
    </submittedName>
</protein>
<accession>A0A918ULK0</accession>
<dbReference type="EMBL" id="BMWX01000002">
    <property type="protein sequence ID" value="GGZ19457.1"/>
    <property type="molecule type" value="Genomic_DNA"/>
</dbReference>
<evidence type="ECO:0000313" key="1">
    <source>
        <dbReference type="EMBL" id="GGZ19457.1"/>
    </source>
</evidence>
<name>A0A918ULK0_9BACT</name>
<sequence>MAKQVHPALVEAGGDPVAYYELEELILSEEVQTAYAQFFVRRHIGNIVLITRKSSGEFVLNVLPFSQNNTIVNQQSAWTLSGKTIEELEAALEIAGQNTKSLNLMPLDMATFPAPLVGGNSSAASSKSGESTAFSGKFIQKTPLNLDIFKLGVPLGGASGESALLATYRYDLYGKSAEAVEAAQKAEKASLMSVFNANYPYQVEYLDQIKTNKQLLADKVQFVLMRVEGREADLMESMGLDPSTALDKDRIVVKYYIKLLVRDELYLGPVWDADPNGNTALTKFLKNLEIPQK</sequence>